<keyword evidence="2" id="KW-1185">Reference proteome</keyword>
<dbReference type="SUPFAM" id="SSF50475">
    <property type="entry name" value="FMN-binding split barrel"/>
    <property type="match status" value="1"/>
</dbReference>
<evidence type="ECO:0008006" key="3">
    <source>
        <dbReference type="Google" id="ProtNLM"/>
    </source>
</evidence>
<protein>
    <recommendedName>
        <fullName evidence="3">DUF2470 domain-containing protein</fullName>
    </recommendedName>
</protein>
<dbReference type="Gene3D" id="2.30.110.10">
    <property type="entry name" value="Electron Transport, Fmn-binding Protein, Chain A"/>
    <property type="match status" value="1"/>
</dbReference>
<proteinExistence type="predicted"/>
<dbReference type="PANTHER" id="PTHR37375:SF1">
    <property type="entry name" value="DUF2470 DOMAIN-CONTAINING PROTEIN"/>
    <property type="match status" value="1"/>
</dbReference>
<gene>
    <name evidence="1" type="ORF">RJ641_036085</name>
</gene>
<dbReference type="InterPro" id="IPR012349">
    <property type="entry name" value="Split_barrel_FMN-bd"/>
</dbReference>
<organism evidence="1 2">
    <name type="scientific">Dillenia turbinata</name>
    <dbReference type="NCBI Taxonomy" id="194707"/>
    <lineage>
        <taxon>Eukaryota</taxon>
        <taxon>Viridiplantae</taxon>
        <taxon>Streptophyta</taxon>
        <taxon>Embryophyta</taxon>
        <taxon>Tracheophyta</taxon>
        <taxon>Spermatophyta</taxon>
        <taxon>Magnoliopsida</taxon>
        <taxon>eudicotyledons</taxon>
        <taxon>Gunneridae</taxon>
        <taxon>Pentapetalae</taxon>
        <taxon>Dilleniales</taxon>
        <taxon>Dilleniaceae</taxon>
        <taxon>Dillenia</taxon>
    </lineage>
</organism>
<name>A0AAN8VP43_9MAGN</name>
<dbReference type="PANTHER" id="PTHR37375">
    <property type="entry name" value="EXPRESSED PROTEIN"/>
    <property type="match status" value="1"/>
</dbReference>
<dbReference type="EMBL" id="JBAMMX010000009">
    <property type="protein sequence ID" value="KAK6933191.1"/>
    <property type="molecule type" value="Genomic_DNA"/>
</dbReference>
<sequence length="308" mass="34372">MKANKATILSYAEKCKNILVSNWTGQLNTIKADAKGSKEDIHSSKVKYLFKKGKPFIWVPKNDQHNVNTIIDERGSFAVASPLPGKLAYLLKSIKRLPTRVALTGDAVPLKDDKIDFAAEILEETISSEIKVISNAGYSVSGILSSCNLGCASRSENLLELFNEDEEYTVYKFNIRACTFLDGNGRIHEVEVEGFEASKADVLSPYYASLIDGINQSEARRRALMLFCFTYLNANVKDAYMLSVDRRGFDVLGKVPSQALKNGLPEYQWKEFRFTFKDAAHDIESFCNQLVEMEEEAVKSVSNFSGLG</sequence>
<accession>A0AAN8VP43</accession>
<dbReference type="InterPro" id="IPR037119">
    <property type="entry name" value="Haem_oxidase_HugZ-like_sf"/>
</dbReference>
<dbReference type="Proteomes" id="UP001370490">
    <property type="component" value="Unassembled WGS sequence"/>
</dbReference>
<dbReference type="AlphaFoldDB" id="A0AAN8VP43"/>
<evidence type="ECO:0000313" key="1">
    <source>
        <dbReference type="EMBL" id="KAK6933191.1"/>
    </source>
</evidence>
<evidence type="ECO:0000313" key="2">
    <source>
        <dbReference type="Proteomes" id="UP001370490"/>
    </source>
</evidence>
<comment type="caution">
    <text evidence="1">The sequence shown here is derived from an EMBL/GenBank/DDBJ whole genome shotgun (WGS) entry which is preliminary data.</text>
</comment>
<dbReference type="Gene3D" id="3.20.180.10">
    <property type="entry name" value="PNP-oxidase-like"/>
    <property type="match status" value="1"/>
</dbReference>
<reference evidence="1 2" key="1">
    <citation type="submission" date="2023-12" db="EMBL/GenBank/DDBJ databases">
        <title>A high-quality genome assembly for Dillenia turbinata (Dilleniales).</title>
        <authorList>
            <person name="Chanderbali A."/>
        </authorList>
    </citation>
    <scope>NUCLEOTIDE SEQUENCE [LARGE SCALE GENOMIC DNA]</scope>
    <source>
        <strain evidence="1">LSX21</strain>
        <tissue evidence="1">Leaf</tissue>
    </source>
</reference>